<dbReference type="Proteomes" id="UP000636505">
    <property type="component" value="Unassembled WGS sequence"/>
</dbReference>
<sequence>MKPMLLSAPDYLEFQLPDRGACLVTDEGSPLTAQVVQRLSDQGWPVVILKFPPSLVRKSTVSAEIRSVHLKTVEEGQMQMQLSAIAQAYGAIHTFIHLHPLEPVSDRGLIKTVFFLAKQLQPFLVQAERRERRSFITVARLDGELGLGDRPYPATSGGLFGLTKTLRLEWPTVFCRAIDISPELSAVEAANALIAEIHDPNLFIREVGYGRLGRVTLTSADAV</sequence>
<dbReference type="AlphaFoldDB" id="A0A8J7AUY6"/>
<dbReference type="InterPro" id="IPR036291">
    <property type="entry name" value="NAD(P)-bd_dom_sf"/>
</dbReference>
<proteinExistence type="predicted"/>
<organism evidence="1 2">
    <name type="scientific">Vasconcelosia minhoensis LEGE 07310</name>
    <dbReference type="NCBI Taxonomy" id="915328"/>
    <lineage>
        <taxon>Bacteria</taxon>
        <taxon>Bacillati</taxon>
        <taxon>Cyanobacteriota</taxon>
        <taxon>Cyanophyceae</taxon>
        <taxon>Nodosilineales</taxon>
        <taxon>Cymatolegaceae</taxon>
        <taxon>Vasconcelosia</taxon>
        <taxon>Vasconcelosia minhoensis</taxon>
    </lineage>
</organism>
<dbReference type="EMBL" id="JADEXG010000015">
    <property type="protein sequence ID" value="MBE9077343.1"/>
    <property type="molecule type" value="Genomic_DNA"/>
</dbReference>
<name>A0A8J7AUY6_9CYAN</name>
<dbReference type="Gene3D" id="3.40.50.720">
    <property type="entry name" value="NAD(P)-binding Rossmann-like Domain"/>
    <property type="match status" value="1"/>
</dbReference>
<evidence type="ECO:0000313" key="1">
    <source>
        <dbReference type="EMBL" id="MBE9077343.1"/>
    </source>
</evidence>
<dbReference type="SUPFAM" id="SSF51735">
    <property type="entry name" value="NAD(P)-binding Rossmann-fold domains"/>
    <property type="match status" value="1"/>
</dbReference>
<protein>
    <submittedName>
        <fullName evidence="1">Uncharacterized protein</fullName>
    </submittedName>
</protein>
<gene>
    <name evidence="1" type="ORF">IQ241_08545</name>
</gene>
<accession>A0A8J7AUY6</accession>
<keyword evidence="2" id="KW-1185">Reference proteome</keyword>
<comment type="caution">
    <text evidence="1">The sequence shown here is derived from an EMBL/GenBank/DDBJ whole genome shotgun (WGS) entry which is preliminary data.</text>
</comment>
<evidence type="ECO:0000313" key="2">
    <source>
        <dbReference type="Proteomes" id="UP000636505"/>
    </source>
</evidence>
<reference evidence="1" key="1">
    <citation type="submission" date="2020-10" db="EMBL/GenBank/DDBJ databases">
        <authorList>
            <person name="Castelo-Branco R."/>
            <person name="Eusebio N."/>
            <person name="Adriana R."/>
            <person name="Vieira A."/>
            <person name="Brugerolle De Fraissinette N."/>
            <person name="Rezende De Castro R."/>
            <person name="Schneider M.P."/>
            <person name="Vasconcelos V."/>
            <person name="Leao P.N."/>
        </authorList>
    </citation>
    <scope>NUCLEOTIDE SEQUENCE</scope>
    <source>
        <strain evidence="1">LEGE 07310</strain>
    </source>
</reference>